<evidence type="ECO:0000313" key="7">
    <source>
        <dbReference type="Ensembl" id="ENSATEP00000067119.1"/>
    </source>
</evidence>
<feature type="transmembrane region" description="Helical" evidence="6">
    <location>
        <begin position="106"/>
        <end position="129"/>
    </location>
</feature>
<reference evidence="7" key="1">
    <citation type="submission" date="2021-04" db="EMBL/GenBank/DDBJ databases">
        <authorList>
            <consortium name="Wellcome Sanger Institute Data Sharing"/>
        </authorList>
    </citation>
    <scope>NUCLEOTIDE SEQUENCE [LARGE SCALE GENOMIC DNA]</scope>
</reference>
<accession>A0A7N6FK14</accession>
<feature type="transmembrane region" description="Helical" evidence="6">
    <location>
        <begin position="422"/>
        <end position="444"/>
    </location>
</feature>
<dbReference type="SUPFAM" id="SSF103473">
    <property type="entry name" value="MFS general substrate transporter"/>
    <property type="match status" value="1"/>
</dbReference>
<dbReference type="OrthoDB" id="413079at2759"/>
<protein>
    <recommendedName>
        <fullName evidence="9">Major facilitator superfamily domain containing 4A</fullName>
    </recommendedName>
</protein>
<feature type="transmembrane region" description="Helical" evidence="6">
    <location>
        <begin position="141"/>
        <end position="161"/>
    </location>
</feature>
<dbReference type="CTD" id="393503"/>
<comment type="subcellular location">
    <subcellularLocation>
        <location evidence="1">Membrane</location>
        <topology evidence="1">Multi-pass membrane protein</topology>
    </subcellularLocation>
</comment>
<dbReference type="Gene3D" id="1.20.1250.20">
    <property type="entry name" value="MFS general substrate transporter like domains"/>
    <property type="match status" value="2"/>
</dbReference>
<proteinExistence type="inferred from homology"/>
<sequence>MKLLEERIWSLFQRHWRQTLTYWSVFFSFGLCIAFLGPTILDLRCQTQSTLQQITWVFFSQQFFLMVGSSLGGLFKKTLLSSLSALFSCTLIISLVFAIIPLCHHVVLLSIAMALAGKAMGVIDTIANLQLVKLYQKDSAIFLQALHFFTGLGALVSPLVADPFLAEGNCVLGANWTVNSSSSSDLQHLRSSLVGQGAPLHNISQYPLHTEGVVITKVSYAFWIMAVINLPVPAVVLALMYHERLLPCCRNSPRLLDRDSVSSRSSAGDSGHGHGNVFFCCNLAKLRGRPATFFIIHALGGAILFITDGIIGSYAGFVYTYAVSPPLLMGHKTAGCLDSIFWASITAGRLASIYLSYRYTAPRLLTFSLVGVILVQCLLMIFYTSTLFLFIGTCMLGLCISSVFPSMLAFTEDVLDYKGCATTVLVTSASTGEMILQLLVGLVIHSQGSYSFLLTSTISSFIGLCLFLLLLYVQRIHRKCQSDSSKDTDLKEKP</sequence>
<reference evidence="7" key="2">
    <citation type="submission" date="2025-08" db="UniProtKB">
        <authorList>
            <consortium name="Ensembl"/>
        </authorList>
    </citation>
    <scope>IDENTIFICATION</scope>
</reference>
<evidence type="ECO:0000256" key="3">
    <source>
        <dbReference type="ARBA" id="ARBA00022692"/>
    </source>
</evidence>
<feature type="transmembrane region" description="Helical" evidence="6">
    <location>
        <begin position="220"/>
        <end position="241"/>
    </location>
</feature>
<dbReference type="PANTHER" id="PTHR23121:SF10">
    <property type="entry name" value="MAJOR FACILITATOR SUPERFAMILY DOMAIN-CONTAINING PROTEIN 4A"/>
    <property type="match status" value="1"/>
</dbReference>
<dbReference type="GeneTree" id="ENSGT00530000063320"/>
<feature type="transmembrane region" description="Helical" evidence="6">
    <location>
        <begin position="364"/>
        <end position="383"/>
    </location>
</feature>
<evidence type="ECO:0000256" key="2">
    <source>
        <dbReference type="ARBA" id="ARBA00008335"/>
    </source>
</evidence>
<dbReference type="PANTHER" id="PTHR23121">
    <property type="entry name" value="SODIUM-DEPENDENT GLUCOSE TRANSPORTER 1"/>
    <property type="match status" value="1"/>
</dbReference>
<evidence type="ECO:0000256" key="1">
    <source>
        <dbReference type="ARBA" id="ARBA00004141"/>
    </source>
</evidence>
<reference evidence="7" key="3">
    <citation type="submission" date="2025-09" db="UniProtKB">
        <authorList>
            <consortium name="Ensembl"/>
        </authorList>
    </citation>
    <scope>IDENTIFICATION</scope>
</reference>
<feature type="transmembrane region" description="Helical" evidence="6">
    <location>
        <begin position="339"/>
        <end position="357"/>
    </location>
</feature>
<feature type="transmembrane region" description="Helical" evidence="6">
    <location>
        <begin position="53"/>
        <end position="75"/>
    </location>
</feature>
<feature type="transmembrane region" description="Helical" evidence="6">
    <location>
        <begin position="450"/>
        <end position="473"/>
    </location>
</feature>
<evidence type="ECO:0000256" key="4">
    <source>
        <dbReference type="ARBA" id="ARBA00022989"/>
    </source>
</evidence>
<organism evidence="7 8">
    <name type="scientific">Anabas testudineus</name>
    <name type="common">Climbing perch</name>
    <name type="synonym">Anthias testudineus</name>
    <dbReference type="NCBI Taxonomy" id="64144"/>
    <lineage>
        <taxon>Eukaryota</taxon>
        <taxon>Metazoa</taxon>
        <taxon>Chordata</taxon>
        <taxon>Craniata</taxon>
        <taxon>Vertebrata</taxon>
        <taxon>Euteleostomi</taxon>
        <taxon>Actinopterygii</taxon>
        <taxon>Neopterygii</taxon>
        <taxon>Teleostei</taxon>
        <taxon>Neoteleostei</taxon>
        <taxon>Acanthomorphata</taxon>
        <taxon>Anabantaria</taxon>
        <taxon>Anabantiformes</taxon>
        <taxon>Anabantoidei</taxon>
        <taxon>Anabantidae</taxon>
        <taxon>Anabas</taxon>
    </lineage>
</organism>
<keyword evidence="8" id="KW-1185">Reference proteome</keyword>
<dbReference type="GO" id="GO:0016020">
    <property type="term" value="C:membrane"/>
    <property type="evidence" value="ECO:0007669"/>
    <property type="project" value="UniProtKB-SubCell"/>
</dbReference>
<dbReference type="GeneID" id="113151688"/>
<evidence type="ECO:0000313" key="8">
    <source>
        <dbReference type="Proteomes" id="UP000265040"/>
    </source>
</evidence>
<keyword evidence="5 6" id="KW-0472">Membrane</keyword>
<dbReference type="RefSeq" id="XP_026200348.1">
    <property type="nucleotide sequence ID" value="XM_026344563.1"/>
</dbReference>
<feature type="transmembrane region" description="Helical" evidence="6">
    <location>
        <begin position="293"/>
        <end position="319"/>
    </location>
</feature>
<feature type="transmembrane region" description="Helical" evidence="6">
    <location>
        <begin position="389"/>
        <end position="410"/>
    </location>
</feature>
<name>A0A7N6FK14_ANATE</name>
<keyword evidence="3 6" id="KW-0812">Transmembrane</keyword>
<comment type="similarity">
    <text evidence="2">Belongs to the major facilitator superfamily.</text>
</comment>
<feature type="transmembrane region" description="Helical" evidence="6">
    <location>
        <begin position="82"/>
        <end position="100"/>
    </location>
</feature>
<evidence type="ECO:0000256" key="5">
    <source>
        <dbReference type="ARBA" id="ARBA00023136"/>
    </source>
</evidence>
<keyword evidence="4 6" id="KW-1133">Transmembrane helix</keyword>
<dbReference type="Proteomes" id="UP000265040">
    <property type="component" value="Chromosome 5"/>
</dbReference>
<feature type="transmembrane region" description="Helical" evidence="6">
    <location>
        <begin position="20"/>
        <end position="41"/>
    </location>
</feature>
<evidence type="ECO:0000256" key="6">
    <source>
        <dbReference type="SAM" id="Phobius"/>
    </source>
</evidence>
<dbReference type="AlphaFoldDB" id="A0A7N6FK14"/>
<evidence type="ECO:0008006" key="9">
    <source>
        <dbReference type="Google" id="ProtNLM"/>
    </source>
</evidence>
<dbReference type="Ensembl" id="ENSATET00000048951.2">
    <property type="protein sequence ID" value="ENSATEP00000067119.1"/>
    <property type="gene ID" value="ENSATEG00000005480.3"/>
</dbReference>
<dbReference type="InterPro" id="IPR036259">
    <property type="entry name" value="MFS_trans_sf"/>
</dbReference>